<dbReference type="EMBL" id="PEQY01000001">
    <property type="protein sequence ID" value="PIM79670.1"/>
    <property type="molecule type" value="Genomic_DNA"/>
</dbReference>
<dbReference type="EMBL" id="CP024704">
    <property type="protein sequence ID" value="ATV69398.1"/>
    <property type="molecule type" value="Genomic_DNA"/>
</dbReference>
<accession>A0A2G9EFG5</accession>
<evidence type="ECO:0000313" key="3">
    <source>
        <dbReference type="EMBL" id="PIM79670.1"/>
    </source>
</evidence>
<evidence type="ECO:0000313" key="5">
    <source>
        <dbReference type="Proteomes" id="UP000230781"/>
    </source>
</evidence>
<dbReference type="RefSeq" id="WP_099958377.1">
    <property type="nucleotide sequence ID" value="NZ_CAUUTF010000061.1"/>
</dbReference>
<dbReference type="Proteomes" id="UP000229011">
    <property type="component" value="Unassembled WGS sequence"/>
</dbReference>
<evidence type="ECO:0000313" key="2">
    <source>
        <dbReference type="EMBL" id="ATV69398.1"/>
    </source>
</evidence>
<feature type="chain" id="PRO_5014288620" evidence="1">
    <location>
        <begin position="20"/>
        <end position="149"/>
    </location>
</feature>
<proteinExistence type="predicted"/>
<reference evidence="2 5" key="2">
    <citation type="submission" date="2017-11" db="EMBL/GenBank/DDBJ databases">
        <title>Genome sequencing of Fusobacterium periodonticum KCOM 2555.</title>
        <authorList>
            <person name="Kook J.-K."/>
            <person name="Park S.-N."/>
            <person name="Lim Y.K."/>
        </authorList>
    </citation>
    <scope>NUCLEOTIDE SEQUENCE [LARGE SCALE GENOMIC DNA]</scope>
    <source>
        <strain evidence="2 5">KCOM 2555</strain>
    </source>
</reference>
<evidence type="ECO:0000313" key="4">
    <source>
        <dbReference type="Proteomes" id="UP000229011"/>
    </source>
</evidence>
<sequence>MKKFILGLFLILGAMSIAAPEYVDVKGMEKKGYIIYKNKKDSFVAFKITQNDRIGVTLYFSDKDNAEYLTNTFKRSAPSALKFLDETENNRAYIQRFKGELYIYNIIAKEQKVNGCYITITFSEIDDLTEEKLNEKIDILLDEVESFLK</sequence>
<keyword evidence="1" id="KW-0732">Signal</keyword>
<organism evidence="3 4">
    <name type="scientific">Fusobacterium pseudoperiodonticum</name>
    <dbReference type="NCBI Taxonomy" id="2663009"/>
    <lineage>
        <taxon>Bacteria</taxon>
        <taxon>Fusobacteriati</taxon>
        <taxon>Fusobacteriota</taxon>
        <taxon>Fusobacteriia</taxon>
        <taxon>Fusobacteriales</taxon>
        <taxon>Fusobacteriaceae</taxon>
        <taxon>Fusobacterium</taxon>
    </lineage>
</organism>
<dbReference type="Proteomes" id="UP000230781">
    <property type="component" value="Chromosome"/>
</dbReference>
<feature type="signal peptide" evidence="1">
    <location>
        <begin position="1"/>
        <end position="19"/>
    </location>
</feature>
<gene>
    <name evidence="3" type="ORF">CTM71_04320</name>
    <name evidence="2" type="ORF">CTM98_01140</name>
</gene>
<evidence type="ECO:0000256" key="1">
    <source>
        <dbReference type="SAM" id="SignalP"/>
    </source>
</evidence>
<dbReference type="GeneID" id="93327675"/>
<reference evidence="3 4" key="1">
    <citation type="submission" date="2017-11" db="EMBL/GenBank/DDBJ databases">
        <title>Genome sequencing of Fusobacterium periodonticum KCOM 1259.</title>
        <authorList>
            <person name="Kook J.-K."/>
            <person name="Park S.-N."/>
            <person name="Lim Y.K."/>
        </authorList>
    </citation>
    <scope>NUCLEOTIDE SEQUENCE [LARGE SCALE GENOMIC DNA]</scope>
    <source>
        <strain evidence="3 4">KCOM 1259</strain>
    </source>
</reference>
<name>A0A2G9EFG5_9FUSO</name>
<protein>
    <submittedName>
        <fullName evidence="3">Uncharacterized protein</fullName>
    </submittedName>
</protein>
<dbReference type="AlphaFoldDB" id="A0A2G9EFG5"/>